<dbReference type="PANTHER" id="PTHR45641">
    <property type="entry name" value="TETRATRICOPEPTIDE REPEAT PROTEIN (AFU_ORTHOLOGUE AFUA_6G03870)"/>
    <property type="match status" value="1"/>
</dbReference>
<keyword evidence="2 3" id="KW-0802">TPR repeat</keyword>
<sequence>MQEKHETVSALCEQTSIYQQQGEHDEALECFKRALILAVEEKQSGADHLLVAILDRLETLQRLRWREVELLCKQMLALREEQFGAEDLGVASILHYLAERYSHDMRYAEKEPLYIRALAIREKLLGDGPETTKSLSALAGLYARQRFAAEPLYKRALAIKERVWGVQHPEVADFLDFLAYFYDRQQRYAEAAECYRRALEIWEKLREEDRIAGILTEHTDLKLAGTLVGLADLYFHYLNRDEEAEPLYKRALELQEKRPGEDLQLAALLVDFANLYFEQKRYEEAEALYKRALAIRERELGEDPETADVLYKLARLCYFQQRYEEVERFIKRSLAILAEKPGADLLTADFLYLQGALCYGQDRYAEAEEYYGKALALFEKIREDPTIAEVLFDLSDLCDDQERYAEALEYAGRALKQAEKLLGADHLRTHSFRGKYNRLLVFMAENEEASDRKEQAE</sequence>
<dbReference type="InterPro" id="IPR019734">
    <property type="entry name" value="TPR_rpt"/>
</dbReference>
<protein>
    <submittedName>
        <fullName evidence="4">Tetratricopeptide repeat protein</fullName>
    </submittedName>
</protein>
<dbReference type="EMBL" id="CP035758">
    <property type="protein sequence ID" value="QBD79682.1"/>
    <property type="molecule type" value="Genomic_DNA"/>
</dbReference>
<evidence type="ECO:0000256" key="1">
    <source>
        <dbReference type="ARBA" id="ARBA00022737"/>
    </source>
</evidence>
<evidence type="ECO:0000256" key="2">
    <source>
        <dbReference type="ARBA" id="ARBA00022803"/>
    </source>
</evidence>
<evidence type="ECO:0000256" key="3">
    <source>
        <dbReference type="PROSITE-ProRule" id="PRU00339"/>
    </source>
</evidence>
<organism evidence="4 5">
    <name type="scientific">Ktedonosporobacter rubrisoli</name>
    <dbReference type="NCBI Taxonomy" id="2509675"/>
    <lineage>
        <taxon>Bacteria</taxon>
        <taxon>Bacillati</taxon>
        <taxon>Chloroflexota</taxon>
        <taxon>Ktedonobacteria</taxon>
        <taxon>Ktedonobacterales</taxon>
        <taxon>Ktedonosporobacteraceae</taxon>
        <taxon>Ktedonosporobacter</taxon>
    </lineage>
</organism>
<feature type="repeat" description="TPR" evidence="3">
    <location>
        <begin position="172"/>
        <end position="205"/>
    </location>
</feature>
<dbReference type="Pfam" id="PF13424">
    <property type="entry name" value="TPR_12"/>
    <property type="match status" value="3"/>
</dbReference>
<dbReference type="SMART" id="SM00028">
    <property type="entry name" value="TPR"/>
    <property type="match status" value="7"/>
</dbReference>
<dbReference type="Gene3D" id="1.25.40.10">
    <property type="entry name" value="Tetratricopeptide repeat domain"/>
    <property type="match status" value="3"/>
</dbReference>
<keyword evidence="1" id="KW-0677">Repeat</keyword>
<feature type="repeat" description="TPR" evidence="3">
    <location>
        <begin position="8"/>
        <end position="41"/>
    </location>
</feature>
<keyword evidence="5" id="KW-1185">Reference proteome</keyword>
<evidence type="ECO:0000313" key="4">
    <source>
        <dbReference type="EMBL" id="QBD79682.1"/>
    </source>
</evidence>
<gene>
    <name evidence="4" type="ORF">EPA93_28370</name>
</gene>
<feature type="repeat" description="TPR" evidence="3">
    <location>
        <begin position="266"/>
        <end position="299"/>
    </location>
</feature>
<dbReference type="Proteomes" id="UP000290365">
    <property type="component" value="Chromosome"/>
</dbReference>
<dbReference type="KEGG" id="kbs:EPA93_28370"/>
<dbReference type="PANTHER" id="PTHR45641:SF19">
    <property type="entry name" value="NEPHROCYSTIN-3"/>
    <property type="match status" value="1"/>
</dbReference>
<dbReference type="OrthoDB" id="136988at2"/>
<evidence type="ECO:0000313" key="5">
    <source>
        <dbReference type="Proteomes" id="UP000290365"/>
    </source>
</evidence>
<dbReference type="AlphaFoldDB" id="A0A4P6JWC3"/>
<dbReference type="Pfam" id="PF13176">
    <property type="entry name" value="TPR_7"/>
    <property type="match status" value="2"/>
</dbReference>
<dbReference type="InterPro" id="IPR011990">
    <property type="entry name" value="TPR-like_helical_dom_sf"/>
</dbReference>
<accession>A0A4P6JWC3</accession>
<proteinExistence type="predicted"/>
<dbReference type="PROSITE" id="PS50005">
    <property type="entry name" value="TPR"/>
    <property type="match status" value="3"/>
</dbReference>
<name>A0A4P6JWC3_KTERU</name>
<reference evidence="4 5" key="1">
    <citation type="submission" date="2019-01" db="EMBL/GenBank/DDBJ databases">
        <title>Ktedonosporobacter rubrisoli SCAWS-G2.</title>
        <authorList>
            <person name="Huang Y."/>
            <person name="Yan B."/>
        </authorList>
    </citation>
    <scope>NUCLEOTIDE SEQUENCE [LARGE SCALE GENOMIC DNA]</scope>
    <source>
        <strain evidence="4 5">SCAWS-G2</strain>
    </source>
</reference>
<dbReference type="SUPFAM" id="SSF48452">
    <property type="entry name" value="TPR-like"/>
    <property type="match status" value="2"/>
</dbReference>
<dbReference type="Pfam" id="PF13374">
    <property type="entry name" value="TPR_10"/>
    <property type="match status" value="1"/>
</dbReference>